<dbReference type="Proteomes" id="UP001243844">
    <property type="component" value="Unassembled WGS sequence"/>
</dbReference>
<feature type="signal peptide" evidence="1">
    <location>
        <begin position="1"/>
        <end position="22"/>
    </location>
</feature>
<dbReference type="AlphaFoldDB" id="A0AAW8J8T7"/>
<comment type="caution">
    <text evidence="2">The sequence shown here is derived from an EMBL/GenBank/DDBJ whole genome shotgun (WGS) entry which is preliminary data.</text>
</comment>
<name>A0AAW8J8T7_9GAMM</name>
<gene>
    <name evidence="2" type="ORF">RFH47_07540</name>
</gene>
<dbReference type="RefSeq" id="WP_308981310.1">
    <property type="nucleotide sequence ID" value="NZ_JAVIDL010000011.1"/>
</dbReference>
<proteinExistence type="predicted"/>
<evidence type="ECO:0000313" key="2">
    <source>
        <dbReference type="EMBL" id="MDQ8935579.1"/>
    </source>
</evidence>
<dbReference type="InterPro" id="IPR036328">
    <property type="entry name" value="MliC_sf"/>
</dbReference>
<evidence type="ECO:0000313" key="3">
    <source>
        <dbReference type="Proteomes" id="UP001243844"/>
    </source>
</evidence>
<dbReference type="PROSITE" id="PS51257">
    <property type="entry name" value="PROKAR_LIPOPROTEIN"/>
    <property type="match status" value="1"/>
</dbReference>
<dbReference type="Gene3D" id="2.40.128.200">
    <property type="match status" value="1"/>
</dbReference>
<accession>A0AAW8J8T7</accession>
<dbReference type="EMBL" id="JAVIDL010000011">
    <property type="protein sequence ID" value="MDQ8935579.1"/>
    <property type="molecule type" value="Genomic_DNA"/>
</dbReference>
<sequence length="123" mass="13140">MKKLLFISSLLALGFMSGCSQADQNKTTKTDAAVASQIGVIDSNATSVKYETEDKKEFILTTKDNFASATLLDAEGNSYALKESPAGSGMLLKGENGVSVHTKGDEGIIELSKERSFNVKEVK</sequence>
<evidence type="ECO:0000256" key="1">
    <source>
        <dbReference type="SAM" id="SignalP"/>
    </source>
</evidence>
<feature type="chain" id="PRO_5043790631" evidence="1">
    <location>
        <begin position="23"/>
        <end position="123"/>
    </location>
</feature>
<organism evidence="2 3">
    <name type="scientific">Acinetobacter rudis</name>
    <dbReference type="NCBI Taxonomy" id="632955"/>
    <lineage>
        <taxon>Bacteria</taxon>
        <taxon>Pseudomonadati</taxon>
        <taxon>Pseudomonadota</taxon>
        <taxon>Gammaproteobacteria</taxon>
        <taxon>Moraxellales</taxon>
        <taxon>Moraxellaceae</taxon>
        <taxon>Acinetobacter</taxon>
    </lineage>
</organism>
<protein>
    <submittedName>
        <fullName evidence="2">NADPH-dependent 7-cyano-7-deazaguanine reductase</fullName>
    </submittedName>
</protein>
<keyword evidence="1" id="KW-0732">Signal</keyword>
<reference evidence="2" key="1">
    <citation type="submission" date="2023-08" db="EMBL/GenBank/DDBJ databases">
        <title>Emergence of clinically-relevant ST2 carbapenem-resistant Acinetobacter baumannii strains in hospital sewages in Zhejiang, East of China.</title>
        <authorList>
            <person name="Kaichao C."/>
            <person name="Zhang R."/>
        </authorList>
    </citation>
    <scope>NUCLEOTIDE SEQUENCE</scope>
    <source>
        <strain evidence="2">M-RB-37</strain>
    </source>
</reference>